<evidence type="ECO:0000256" key="1">
    <source>
        <dbReference type="SAM" id="MobiDB-lite"/>
    </source>
</evidence>
<accession>A0A8H5B977</accession>
<dbReference type="OrthoDB" id="3083640at2759"/>
<feature type="compositionally biased region" description="Low complexity" evidence="1">
    <location>
        <begin position="134"/>
        <end position="144"/>
    </location>
</feature>
<comment type="caution">
    <text evidence="3">The sequence shown here is derived from an EMBL/GenBank/DDBJ whole genome shotgun (WGS) entry which is preliminary data.</text>
</comment>
<keyword evidence="2" id="KW-0732">Signal</keyword>
<proteinExistence type="predicted"/>
<evidence type="ECO:0008006" key="5">
    <source>
        <dbReference type="Google" id="ProtNLM"/>
    </source>
</evidence>
<name>A0A8H5B977_9AGAR</name>
<evidence type="ECO:0000313" key="4">
    <source>
        <dbReference type="Proteomes" id="UP000541558"/>
    </source>
</evidence>
<feature type="chain" id="PRO_5034246104" description="Secreted protein" evidence="2">
    <location>
        <begin position="24"/>
        <end position="144"/>
    </location>
</feature>
<protein>
    <recommendedName>
        <fullName evidence="5">Secreted protein</fullName>
    </recommendedName>
</protein>
<gene>
    <name evidence="3" type="ORF">D9611_014114</name>
</gene>
<keyword evidence="4" id="KW-1185">Reference proteome</keyword>
<evidence type="ECO:0000256" key="2">
    <source>
        <dbReference type="SAM" id="SignalP"/>
    </source>
</evidence>
<feature type="region of interest" description="Disordered" evidence="1">
    <location>
        <begin position="119"/>
        <end position="144"/>
    </location>
</feature>
<feature type="signal peptide" evidence="2">
    <location>
        <begin position="1"/>
        <end position="23"/>
    </location>
</feature>
<dbReference type="Proteomes" id="UP000541558">
    <property type="component" value="Unassembled WGS sequence"/>
</dbReference>
<evidence type="ECO:0000313" key="3">
    <source>
        <dbReference type="EMBL" id="KAF5319100.1"/>
    </source>
</evidence>
<reference evidence="3 4" key="1">
    <citation type="journal article" date="2020" name="ISME J.">
        <title>Uncovering the hidden diversity of litter-decomposition mechanisms in mushroom-forming fungi.</title>
        <authorList>
            <person name="Floudas D."/>
            <person name="Bentzer J."/>
            <person name="Ahren D."/>
            <person name="Johansson T."/>
            <person name="Persson P."/>
            <person name="Tunlid A."/>
        </authorList>
    </citation>
    <scope>NUCLEOTIDE SEQUENCE [LARGE SCALE GENOMIC DNA]</scope>
    <source>
        <strain evidence="3 4">CBS 175.51</strain>
    </source>
</reference>
<sequence length="144" mass="16230">MLFNLKTIVITALFSATLASAYADYEPYYERDFTDGDIELISRADAVESLYALTTRDLIDELKDRLERRAPGPPYDTVEKCRDILDRNAHIEVMENLVYTLETCRKLIQQKTGTLPPVTWTVKRRSPSPPPPAGGKAVKAGGRR</sequence>
<dbReference type="EMBL" id="JAACJK010000174">
    <property type="protein sequence ID" value="KAF5319100.1"/>
    <property type="molecule type" value="Genomic_DNA"/>
</dbReference>
<organism evidence="3 4">
    <name type="scientific">Ephemerocybe angulata</name>
    <dbReference type="NCBI Taxonomy" id="980116"/>
    <lineage>
        <taxon>Eukaryota</taxon>
        <taxon>Fungi</taxon>
        <taxon>Dikarya</taxon>
        <taxon>Basidiomycota</taxon>
        <taxon>Agaricomycotina</taxon>
        <taxon>Agaricomycetes</taxon>
        <taxon>Agaricomycetidae</taxon>
        <taxon>Agaricales</taxon>
        <taxon>Agaricineae</taxon>
        <taxon>Psathyrellaceae</taxon>
        <taxon>Ephemerocybe</taxon>
    </lineage>
</organism>
<dbReference type="AlphaFoldDB" id="A0A8H5B977"/>